<accession>A0A2P5YAM4</accession>
<reference evidence="1 2" key="1">
    <citation type="submission" date="2015-01" db="EMBL/GenBank/DDBJ databases">
        <title>Genome of allotetraploid Gossypium barbadense reveals genomic plasticity and fiber elongation in cotton evolution.</title>
        <authorList>
            <person name="Chen X."/>
            <person name="Liu X."/>
            <person name="Zhao B."/>
            <person name="Zheng H."/>
            <person name="Hu Y."/>
            <person name="Lu G."/>
            <person name="Yang C."/>
            <person name="Chen J."/>
            <person name="Shan C."/>
            <person name="Zhang L."/>
            <person name="Zhou Y."/>
            <person name="Wang L."/>
            <person name="Guo W."/>
            <person name="Bai Y."/>
            <person name="Ruan J."/>
            <person name="Shangguan X."/>
            <person name="Mao Y."/>
            <person name="Jiang J."/>
            <person name="Zhu Y."/>
            <person name="Lei J."/>
            <person name="Kang H."/>
            <person name="Chen S."/>
            <person name="He X."/>
            <person name="Wang R."/>
            <person name="Wang Y."/>
            <person name="Chen J."/>
            <person name="Wang L."/>
            <person name="Yu S."/>
            <person name="Wang B."/>
            <person name="Wei J."/>
            <person name="Song S."/>
            <person name="Lu X."/>
            <person name="Gao Z."/>
            <person name="Gu W."/>
            <person name="Deng X."/>
            <person name="Ma D."/>
            <person name="Wang S."/>
            <person name="Liang W."/>
            <person name="Fang L."/>
            <person name="Cai C."/>
            <person name="Zhu X."/>
            <person name="Zhou B."/>
            <person name="Zhang Y."/>
            <person name="Chen Z."/>
            <person name="Xu S."/>
            <person name="Zhu R."/>
            <person name="Wang S."/>
            <person name="Zhang T."/>
            <person name="Zhao G."/>
        </authorList>
    </citation>
    <scope>NUCLEOTIDE SEQUENCE [LARGE SCALE GENOMIC DNA]</scope>
    <source>
        <strain evidence="2">cv. Xinhai21</strain>
        <tissue evidence="1">Leaf</tissue>
    </source>
</reference>
<organism evidence="1 2">
    <name type="scientific">Gossypium barbadense</name>
    <name type="common">Sea Island cotton</name>
    <name type="synonym">Hibiscus barbadensis</name>
    <dbReference type="NCBI Taxonomy" id="3634"/>
    <lineage>
        <taxon>Eukaryota</taxon>
        <taxon>Viridiplantae</taxon>
        <taxon>Streptophyta</taxon>
        <taxon>Embryophyta</taxon>
        <taxon>Tracheophyta</taxon>
        <taxon>Spermatophyta</taxon>
        <taxon>Magnoliopsida</taxon>
        <taxon>eudicotyledons</taxon>
        <taxon>Gunneridae</taxon>
        <taxon>Pentapetalae</taxon>
        <taxon>rosids</taxon>
        <taxon>malvids</taxon>
        <taxon>Malvales</taxon>
        <taxon>Malvaceae</taxon>
        <taxon>Malvoideae</taxon>
        <taxon>Gossypium</taxon>
    </lineage>
</organism>
<evidence type="ECO:0000313" key="2">
    <source>
        <dbReference type="Proteomes" id="UP000239757"/>
    </source>
</evidence>
<protein>
    <submittedName>
        <fullName evidence="1">Uncharacterized protein</fullName>
    </submittedName>
</protein>
<gene>
    <name evidence="1" type="ORF">GOBAR_AA07986</name>
</gene>
<name>A0A2P5YAM4_GOSBA</name>
<proteinExistence type="predicted"/>
<dbReference type="EMBL" id="KZ663452">
    <property type="protein sequence ID" value="PPS12658.1"/>
    <property type="molecule type" value="Genomic_DNA"/>
</dbReference>
<dbReference type="AlphaFoldDB" id="A0A2P5YAM4"/>
<sequence>MVVSFESLLELRAVPKPPIILVSFAPTASATYLLSPRLYSSGLKHSKQYRSTFLAVITSSTTKGIASVKPYSTSHPNVFPQFNRRLELLRVAIEELLRAIDGELTEGEVGVTAITVEGPA</sequence>
<dbReference type="Proteomes" id="UP000239757">
    <property type="component" value="Unassembled WGS sequence"/>
</dbReference>
<evidence type="ECO:0000313" key="1">
    <source>
        <dbReference type="EMBL" id="PPS12658.1"/>
    </source>
</evidence>